<proteinExistence type="predicted"/>
<dbReference type="Gene3D" id="3.30.70.1820">
    <property type="entry name" value="L1 transposable element, RRM domain"/>
    <property type="match status" value="1"/>
</dbReference>
<reference evidence="2 3" key="1">
    <citation type="submission" date="2024-04" db="EMBL/GenBank/DDBJ databases">
        <authorList>
            <person name="Waldvogel A.-M."/>
            <person name="Schoenle A."/>
        </authorList>
    </citation>
    <scope>NUCLEOTIDE SEQUENCE [LARGE SCALE GENOMIC DNA]</scope>
</reference>
<dbReference type="AlphaFoldDB" id="A0AAV2MLI7"/>
<name>A0AAV2MLI7_KNICA</name>
<feature type="compositionally biased region" description="Low complexity" evidence="1">
    <location>
        <begin position="191"/>
        <end position="204"/>
    </location>
</feature>
<feature type="region of interest" description="Disordered" evidence="1">
    <location>
        <begin position="191"/>
        <end position="210"/>
    </location>
</feature>
<evidence type="ECO:0000256" key="1">
    <source>
        <dbReference type="SAM" id="MobiDB-lite"/>
    </source>
</evidence>
<dbReference type="InterPro" id="IPR004244">
    <property type="entry name" value="Transposase_22"/>
</dbReference>
<gene>
    <name evidence="2" type="ORF">KC01_LOCUS40297</name>
</gene>
<evidence type="ECO:0000313" key="2">
    <source>
        <dbReference type="EMBL" id="CAL1614233.1"/>
    </source>
</evidence>
<protein>
    <recommendedName>
        <fullName evidence="4">L1 transposable element RRM domain-containing protein</fullName>
    </recommendedName>
</protein>
<accession>A0AAV2MLI7</accession>
<keyword evidence="3" id="KW-1185">Reference proteome</keyword>
<evidence type="ECO:0008006" key="4">
    <source>
        <dbReference type="Google" id="ProtNLM"/>
    </source>
</evidence>
<sequence>MEEKLTDFESRSRRENIRVYGVPEMSERDSSSVSAFIENILREGLKLGDSEMNIERAHRSLGPLPPNEAPPRSILVKFLSFKTKEQILHKAWQQKGFTWSGKLISLDNDYSLAILKKRKEYAEIRNVLKANQIKFQTVFLAKLKVKYTEGDRLYNTVVEVSEDMFKRGLPVEVIKTPESILEQVKQLTWNRATRGTGRRTTQAGPPDPSYKVKLRAFKRMEADATDE</sequence>
<evidence type="ECO:0000313" key="3">
    <source>
        <dbReference type="Proteomes" id="UP001497482"/>
    </source>
</evidence>
<organism evidence="2 3">
    <name type="scientific">Knipowitschia caucasica</name>
    <name type="common">Caucasian dwarf goby</name>
    <name type="synonym">Pomatoschistus caucasicus</name>
    <dbReference type="NCBI Taxonomy" id="637954"/>
    <lineage>
        <taxon>Eukaryota</taxon>
        <taxon>Metazoa</taxon>
        <taxon>Chordata</taxon>
        <taxon>Craniata</taxon>
        <taxon>Vertebrata</taxon>
        <taxon>Euteleostomi</taxon>
        <taxon>Actinopterygii</taxon>
        <taxon>Neopterygii</taxon>
        <taxon>Teleostei</taxon>
        <taxon>Neoteleostei</taxon>
        <taxon>Acanthomorphata</taxon>
        <taxon>Gobiaria</taxon>
        <taxon>Gobiiformes</taxon>
        <taxon>Gobioidei</taxon>
        <taxon>Gobiidae</taxon>
        <taxon>Gobiinae</taxon>
        <taxon>Knipowitschia</taxon>
    </lineage>
</organism>
<dbReference type="Proteomes" id="UP001497482">
    <property type="component" value="Chromosome 8"/>
</dbReference>
<dbReference type="PANTHER" id="PTHR11505">
    <property type="entry name" value="L1 TRANSPOSABLE ELEMENT-RELATED"/>
    <property type="match status" value="1"/>
</dbReference>
<dbReference type="EMBL" id="OZ035830">
    <property type="protein sequence ID" value="CAL1614233.1"/>
    <property type="molecule type" value="Genomic_DNA"/>
</dbReference>